<gene>
    <name evidence="1" type="ORF">WN944_014888</name>
</gene>
<dbReference type="EMBL" id="JBCGBO010000005">
    <property type="protein sequence ID" value="KAK9199696.1"/>
    <property type="molecule type" value="Genomic_DNA"/>
</dbReference>
<evidence type="ECO:0000313" key="2">
    <source>
        <dbReference type="Proteomes" id="UP001428341"/>
    </source>
</evidence>
<proteinExistence type="predicted"/>
<keyword evidence="2" id="KW-1185">Reference proteome</keyword>
<sequence length="50" mass="5493">MADSRSSRLKLVVAQLSIEIKLLEPKRLKEIGERLGYIVEKGKGNALGLA</sequence>
<reference evidence="1 2" key="1">
    <citation type="submission" date="2024-05" db="EMBL/GenBank/DDBJ databases">
        <title>Haplotype-resolved chromosome-level genome assembly of Huyou (Citrus changshanensis).</title>
        <authorList>
            <person name="Miao C."/>
            <person name="Chen W."/>
            <person name="Wu Y."/>
            <person name="Wang L."/>
            <person name="Zhao S."/>
            <person name="Grierson D."/>
            <person name="Xu C."/>
            <person name="Chen K."/>
        </authorList>
    </citation>
    <scope>NUCLEOTIDE SEQUENCE [LARGE SCALE GENOMIC DNA]</scope>
    <source>
        <strain evidence="1">01-14</strain>
        <tissue evidence="1">Leaf</tissue>
    </source>
</reference>
<dbReference type="Proteomes" id="UP001428341">
    <property type="component" value="Unassembled WGS sequence"/>
</dbReference>
<name>A0AAP0M6H3_9ROSI</name>
<protein>
    <submittedName>
        <fullName evidence="1">Uncharacterized protein</fullName>
    </submittedName>
</protein>
<dbReference type="AlphaFoldDB" id="A0AAP0M6H3"/>
<organism evidence="1 2">
    <name type="scientific">Citrus x changshan-huyou</name>
    <dbReference type="NCBI Taxonomy" id="2935761"/>
    <lineage>
        <taxon>Eukaryota</taxon>
        <taxon>Viridiplantae</taxon>
        <taxon>Streptophyta</taxon>
        <taxon>Embryophyta</taxon>
        <taxon>Tracheophyta</taxon>
        <taxon>Spermatophyta</taxon>
        <taxon>Magnoliopsida</taxon>
        <taxon>eudicotyledons</taxon>
        <taxon>Gunneridae</taxon>
        <taxon>Pentapetalae</taxon>
        <taxon>rosids</taxon>
        <taxon>malvids</taxon>
        <taxon>Sapindales</taxon>
        <taxon>Rutaceae</taxon>
        <taxon>Aurantioideae</taxon>
        <taxon>Citrus</taxon>
    </lineage>
</organism>
<accession>A0AAP0M6H3</accession>
<comment type="caution">
    <text evidence="1">The sequence shown here is derived from an EMBL/GenBank/DDBJ whole genome shotgun (WGS) entry which is preliminary data.</text>
</comment>
<evidence type="ECO:0000313" key="1">
    <source>
        <dbReference type="EMBL" id="KAK9199696.1"/>
    </source>
</evidence>